<evidence type="ECO:0007829" key="4">
    <source>
        <dbReference type="PeptideAtlas" id="A0A804NDA3"/>
    </source>
</evidence>
<keyword evidence="3" id="KW-1185">Reference proteome</keyword>
<evidence type="ECO:0000313" key="2">
    <source>
        <dbReference type="EnsemblPlants" id="Zm00001eb152820_P001"/>
    </source>
</evidence>
<reference evidence="3" key="1">
    <citation type="submission" date="2015-12" db="EMBL/GenBank/DDBJ databases">
        <title>Update maize B73 reference genome by single molecule sequencing technologies.</title>
        <authorList>
            <consortium name="Maize Genome Sequencing Project"/>
            <person name="Ware D."/>
        </authorList>
    </citation>
    <scope>NUCLEOTIDE SEQUENCE [LARGE SCALE GENOMIC DNA]</scope>
    <source>
        <strain evidence="3">cv. B73</strain>
    </source>
</reference>
<dbReference type="Proteomes" id="UP000007305">
    <property type="component" value="Chromosome 3"/>
</dbReference>
<organism evidence="2 3">
    <name type="scientific">Zea mays</name>
    <name type="common">Maize</name>
    <dbReference type="NCBI Taxonomy" id="4577"/>
    <lineage>
        <taxon>Eukaryota</taxon>
        <taxon>Viridiplantae</taxon>
        <taxon>Streptophyta</taxon>
        <taxon>Embryophyta</taxon>
        <taxon>Tracheophyta</taxon>
        <taxon>Spermatophyta</taxon>
        <taxon>Magnoliopsida</taxon>
        <taxon>Liliopsida</taxon>
        <taxon>Poales</taxon>
        <taxon>Poaceae</taxon>
        <taxon>PACMAD clade</taxon>
        <taxon>Panicoideae</taxon>
        <taxon>Andropogonodae</taxon>
        <taxon>Andropogoneae</taxon>
        <taxon>Tripsacinae</taxon>
        <taxon>Zea</taxon>
    </lineage>
</organism>
<feature type="region of interest" description="Disordered" evidence="1">
    <location>
        <begin position="468"/>
        <end position="495"/>
    </location>
</feature>
<proteinExistence type="evidence at protein level"/>
<dbReference type="KEGG" id="zma:100277732"/>
<keyword evidence="4" id="KW-1267">Proteomics identification</keyword>
<feature type="compositionally biased region" description="Basic and acidic residues" evidence="1">
    <location>
        <begin position="471"/>
        <end position="486"/>
    </location>
</feature>
<dbReference type="FunCoup" id="A0A804NDA3">
    <property type="interactions" value="507"/>
</dbReference>
<accession>A0A804NDA3</accession>
<dbReference type="Gramene" id="Zm00001eb152820_T001">
    <property type="protein sequence ID" value="Zm00001eb152820_P001"/>
    <property type="gene ID" value="Zm00001eb152820"/>
</dbReference>
<dbReference type="AlphaFoldDB" id="A0A804NDA3"/>
<dbReference type="RefSeq" id="NP_001144697.2">
    <property type="nucleotide sequence ID" value="NM_001151225.2"/>
</dbReference>
<dbReference type="PANTHER" id="PTHR35120">
    <property type="entry name" value="HISTONE ACETYLTRANSFERASE KAT6B-LIKE"/>
    <property type="match status" value="1"/>
</dbReference>
<reference evidence="2" key="2">
    <citation type="submission" date="2019-07" db="EMBL/GenBank/DDBJ databases">
        <authorList>
            <person name="Seetharam A."/>
            <person name="Woodhouse M."/>
            <person name="Cannon E."/>
        </authorList>
    </citation>
    <scope>NUCLEOTIDE SEQUENCE [LARGE SCALE GENOMIC DNA]</scope>
    <source>
        <strain evidence="2">cv. B73</strain>
    </source>
</reference>
<reference evidence="2" key="3">
    <citation type="submission" date="2021-05" db="UniProtKB">
        <authorList>
            <consortium name="EnsemblPlants"/>
        </authorList>
    </citation>
    <scope>IDENTIFICATION</scope>
    <source>
        <strain evidence="2">cv. B73</strain>
    </source>
</reference>
<evidence type="ECO:0000313" key="3">
    <source>
        <dbReference type="Proteomes" id="UP000007305"/>
    </source>
</evidence>
<name>A0A804NDA3_MAIZE</name>
<dbReference type="GeneID" id="100277732"/>
<dbReference type="EnsemblPlants" id="Zm00001eb152820_T001">
    <property type="protein sequence ID" value="Zm00001eb152820_P001"/>
    <property type="gene ID" value="Zm00001eb152820"/>
</dbReference>
<sequence length="495" mass="54642">MRHLKRGRGGFDPGDAVVLDVVGLGEFARLSLPEPPPDELGLSAAYDDASGRIMVSICGDAVSASPADLAVALGLPLGPVGLLAGWDAAVFSTAEAIGAVRRFVCDRVLLGWGESGFTVSMEVAAALRLVEEGKAYEVDWAGLIWATVKREVVAGTTRRYAPYLLHLMVRQRPERFVEGNGSLALEKGLKGQVLQQCQLEDEEETSLVFWGTQNFGDLEEMPIFGSQNISFFPQPQEVGGNCSYQTISRFQALMQRIQGYVSDMESKYLDKEKTCRDTQHEVECIKNMVMEKDQQIEATVNAIRQELLERSVVMRTLEADKDQLSRSVQQYDKLLKKSLAKFQEYMNMVTRGEGVDSYLENLGLTGGQNLTWVCQMRYQCQMTRIQETCDSNSLKLLENITEMDRSIASLNREVEGLKNCRSIPDLNNGVEDDGEGKASLAMTLGASWTGEGDHVSNTTQGGKQLVGLVGKPDKRNDIRESMDLDGVRSGAKLRK</sequence>
<gene>
    <name evidence="2" type="primary">LOC100277732</name>
</gene>
<protein>
    <submittedName>
        <fullName evidence="2">Uncharacterized protein</fullName>
    </submittedName>
</protein>
<dbReference type="InParanoid" id="A0A804NDA3"/>
<evidence type="ECO:0000256" key="1">
    <source>
        <dbReference type="SAM" id="MobiDB-lite"/>
    </source>
</evidence>
<dbReference type="PANTHER" id="PTHR35120:SF1">
    <property type="entry name" value="OS01G0756000 PROTEIN"/>
    <property type="match status" value="1"/>
</dbReference>